<dbReference type="GeneID" id="103316102"/>
<accession>A0A7M7QFR1</accession>
<dbReference type="InParanoid" id="A0A7M7QFR1"/>
<dbReference type="AlphaFoldDB" id="A0A7M7QFR1"/>
<evidence type="ECO:0000313" key="3">
    <source>
        <dbReference type="Proteomes" id="UP000002358"/>
    </source>
</evidence>
<dbReference type="PROSITE" id="PS50097">
    <property type="entry name" value="BTB"/>
    <property type="match status" value="1"/>
</dbReference>
<organism evidence="2 3">
    <name type="scientific">Nasonia vitripennis</name>
    <name type="common">Parasitic wasp</name>
    <dbReference type="NCBI Taxonomy" id="7425"/>
    <lineage>
        <taxon>Eukaryota</taxon>
        <taxon>Metazoa</taxon>
        <taxon>Ecdysozoa</taxon>
        <taxon>Arthropoda</taxon>
        <taxon>Hexapoda</taxon>
        <taxon>Insecta</taxon>
        <taxon>Pterygota</taxon>
        <taxon>Neoptera</taxon>
        <taxon>Endopterygota</taxon>
        <taxon>Hymenoptera</taxon>
        <taxon>Apocrita</taxon>
        <taxon>Proctotrupomorpha</taxon>
        <taxon>Chalcidoidea</taxon>
        <taxon>Pteromalidae</taxon>
        <taxon>Pteromalinae</taxon>
        <taxon>Nasonia</taxon>
    </lineage>
</organism>
<dbReference type="OrthoDB" id="684045at2759"/>
<dbReference type="SMART" id="SM00225">
    <property type="entry name" value="BTB"/>
    <property type="match status" value="1"/>
</dbReference>
<dbReference type="RefSeq" id="XP_031787002.1">
    <property type="nucleotide sequence ID" value="XM_031931142.1"/>
</dbReference>
<dbReference type="Pfam" id="PF00651">
    <property type="entry name" value="BTB"/>
    <property type="match status" value="1"/>
</dbReference>
<dbReference type="InterPro" id="IPR000210">
    <property type="entry name" value="BTB/POZ_dom"/>
</dbReference>
<protein>
    <recommendedName>
        <fullName evidence="1">BTB domain-containing protein</fullName>
    </recommendedName>
</protein>
<dbReference type="SUPFAM" id="SSF54695">
    <property type="entry name" value="POZ domain"/>
    <property type="match status" value="1"/>
</dbReference>
<evidence type="ECO:0000259" key="1">
    <source>
        <dbReference type="PROSITE" id="PS50097"/>
    </source>
</evidence>
<dbReference type="EnsemblMetazoa" id="XM_031931142">
    <property type="protein sequence ID" value="XP_031787002"/>
    <property type="gene ID" value="LOC103316102"/>
</dbReference>
<evidence type="ECO:0000313" key="2">
    <source>
        <dbReference type="EnsemblMetazoa" id="XP_031787002"/>
    </source>
</evidence>
<dbReference type="InterPro" id="IPR011333">
    <property type="entry name" value="SKP1/BTB/POZ_sf"/>
</dbReference>
<reference evidence="2" key="1">
    <citation type="submission" date="2021-01" db="UniProtKB">
        <authorList>
            <consortium name="EnsemblMetazoa"/>
        </authorList>
    </citation>
    <scope>IDENTIFICATION</scope>
</reference>
<keyword evidence="3" id="KW-1185">Reference proteome</keyword>
<feature type="domain" description="BTB" evidence="1">
    <location>
        <begin position="31"/>
        <end position="100"/>
    </location>
</feature>
<dbReference type="Gene3D" id="3.30.710.10">
    <property type="entry name" value="Potassium Channel Kv1.1, Chain A"/>
    <property type="match status" value="1"/>
</dbReference>
<name>A0A7M7QFR1_NASVI</name>
<sequence length="149" mass="16668">MGAAASEPASTDSKKFASEDFANLLGTDEFCDATLISNDDREFRIHPAILAAGSVVFKAIILRLDLREKRDRIVRIEDADGTVLAETLRYIYSGKVENLKEIRTPLMAVARKYMLDGLMDMYVQPMKEGINVDNAVESFTLADLYQIQD</sequence>
<dbReference type="Proteomes" id="UP000002358">
    <property type="component" value="Chromosome 5"/>
</dbReference>
<dbReference type="KEGG" id="nvi:103316102"/>
<dbReference type="PANTHER" id="PTHR24413">
    <property type="entry name" value="SPECKLE-TYPE POZ PROTEIN"/>
    <property type="match status" value="1"/>
</dbReference>
<proteinExistence type="predicted"/>
<dbReference type="SMR" id="A0A7M7QFR1"/>